<dbReference type="UniPathway" id="UPA00031">
    <property type="reaction ID" value="UER00006"/>
</dbReference>
<evidence type="ECO:0000313" key="13">
    <source>
        <dbReference type="Proteomes" id="UP000001303"/>
    </source>
</evidence>
<evidence type="ECO:0000256" key="4">
    <source>
        <dbReference type="ARBA" id="ARBA00020998"/>
    </source>
</evidence>
<dbReference type="NCBIfam" id="TIGR00070">
    <property type="entry name" value="hisG"/>
    <property type="match status" value="1"/>
</dbReference>
<evidence type="ECO:0000313" key="12">
    <source>
        <dbReference type="EMBL" id="ADM89790.1"/>
    </source>
</evidence>
<dbReference type="EC" id="2.4.2.17" evidence="3 10"/>
<evidence type="ECO:0000256" key="9">
    <source>
        <dbReference type="ARBA" id="ARBA00024861"/>
    </source>
</evidence>
<dbReference type="SUPFAM" id="SSF53850">
    <property type="entry name" value="Periplasmic binding protein-like II"/>
    <property type="match status" value="1"/>
</dbReference>
<dbReference type="GO" id="GO:0000105">
    <property type="term" value="P:L-histidine biosynthetic process"/>
    <property type="evidence" value="ECO:0007669"/>
    <property type="project" value="UniProtKB-UniRule"/>
</dbReference>
<feature type="domain" description="ATP phosphoribosyltransferase catalytic" evidence="11">
    <location>
        <begin position="53"/>
        <end position="207"/>
    </location>
</feature>
<dbReference type="GO" id="GO:0003879">
    <property type="term" value="F:ATP phosphoribosyltransferase activity"/>
    <property type="evidence" value="ECO:0007669"/>
    <property type="project" value="UniProtKB-UniRule"/>
</dbReference>
<keyword evidence="13" id="KW-1185">Reference proteome</keyword>
<keyword evidence="5" id="KW-0028">Amino-acid biosynthesis</keyword>
<comment type="pathway">
    <text evidence="2">Amino-acid biosynthesis; L-histidine biosynthesis; L-histidine from 5-phospho-alpha-D-ribose 1-diphosphate: step 1/9.</text>
</comment>
<keyword evidence="7 12" id="KW-0808">Transferase</keyword>
<evidence type="ECO:0000256" key="10">
    <source>
        <dbReference type="NCBIfam" id="TIGR00070"/>
    </source>
</evidence>
<keyword evidence="8" id="KW-0368">Histidine biosynthesis</keyword>
<name>E0TJ13_ZINIC</name>
<dbReference type="PANTHER" id="PTHR21403:SF8">
    <property type="entry name" value="ATP PHOSPHORIBOSYLTRANSFERASE"/>
    <property type="match status" value="1"/>
</dbReference>
<dbReference type="AlphaFoldDB" id="E0TJ13"/>
<reference key="2">
    <citation type="submission" date="2010-08" db="EMBL/GenBank/DDBJ databases">
        <title>Functional convergence in reduced genomes of bacterial symbionts spanning 200 million years of evolution.</title>
        <authorList>
            <person name="McCutcheon J.P."/>
            <person name="Moran N.A."/>
        </authorList>
    </citation>
    <scope>NUCLEOTIDE SEQUENCE</scope>
    <source>
        <strain>CARI</strain>
    </source>
</reference>
<dbReference type="KEGG" id="zin:ZICARI_185"/>
<organism evidence="12 13">
    <name type="scientific">Zinderia insecticola (strain CARI)</name>
    <dbReference type="NCBI Taxonomy" id="871271"/>
    <lineage>
        <taxon>Bacteria</taxon>
        <taxon>Pseudomonadati</taxon>
        <taxon>Pseudomonadota</taxon>
        <taxon>Betaproteobacteria</taxon>
        <taxon>Burkholderiales</taxon>
        <taxon>Oxalobacteraceae</taxon>
        <taxon>Candidatus Zinderia</taxon>
    </lineage>
</organism>
<dbReference type="EMBL" id="CP002161">
    <property type="protein sequence ID" value="ADM89790.1"/>
    <property type="molecule type" value="Genomic_DNA"/>
</dbReference>
<reference evidence="12 13" key="1">
    <citation type="journal article" date="2010" name="Genome Biol. Evol.">
        <title>Functional convergence in reduced genomes of bacterial symbionts spanning 200 My of evolution.</title>
        <authorList>
            <person name="McCutcheon J.P."/>
            <person name="Moran N.A."/>
        </authorList>
    </citation>
    <scope>NUCLEOTIDE SEQUENCE [LARGE SCALE GENOMIC DNA]</scope>
    <source>
        <strain evidence="12 13">CARI</strain>
    </source>
</reference>
<evidence type="ECO:0000256" key="2">
    <source>
        <dbReference type="ARBA" id="ARBA00004667"/>
    </source>
</evidence>
<evidence type="ECO:0000259" key="11">
    <source>
        <dbReference type="Pfam" id="PF01634"/>
    </source>
</evidence>
<comment type="catalytic activity">
    <reaction evidence="1">
        <text>1-(5-phospho-beta-D-ribosyl)-ATP + diphosphate = 5-phospho-alpha-D-ribose 1-diphosphate + ATP</text>
        <dbReference type="Rhea" id="RHEA:18473"/>
        <dbReference type="ChEBI" id="CHEBI:30616"/>
        <dbReference type="ChEBI" id="CHEBI:33019"/>
        <dbReference type="ChEBI" id="CHEBI:58017"/>
        <dbReference type="ChEBI" id="CHEBI:73183"/>
        <dbReference type="EC" id="2.4.2.17"/>
    </reaction>
</comment>
<dbReference type="Gene3D" id="3.40.190.10">
    <property type="entry name" value="Periplasmic binding protein-like II"/>
    <property type="match status" value="2"/>
</dbReference>
<dbReference type="Proteomes" id="UP000001303">
    <property type="component" value="Chromosome"/>
</dbReference>
<evidence type="ECO:0000256" key="6">
    <source>
        <dbReference type="ARBA" id="ARBA00022676"/>
    </source>
</evidence>
<dbReference type="PANTHER" id="PTHR21403">
    <property type="entry name" value="ATP PHOSPHORIBOSYLTRANSFERASE ATP-PRTASE"/>
    <property type="match status" value="1"/>
</dbReference>
<protein>
    <recommendedName>
        <fullName evidence="4 10">ATP phosphoribosyltransferase</fullName>
        <ecNumber evidence="3 10">2.4.2.17</ecNumber>
    </recommendedName>
</protein>
<dbReference type="Pfam" id="PF01634">
    <property type="entry name" value="HisG"/>
    <property type="match status" value="1"/>
</dbReference>
<accession>E0TJ13</accession>
<comment type="function">
    <text evidence="9">Catalyzes the condensation of ATP and 5-phosphoribose 1-diphosphate to form N'-(5'-phosphoribosyl)-ATP (PR-ATP). Has a crucial role in the pathway because the rate of histidine biosynthesis seems to be controlled primarily by regulation of HisG enzymatic activity.</text>
</comment>
<evidence type="ECO:0000256" key="8">
    <source>
        <dbReference type="ARBA" id="ARBA00023102"/>
    </source>
</evidence>
<dbReference type="HOGENOM" id="CLU_038115_2_0_4"/>
<dbReference type="STRING" id="871271.ZICARI_185"/>
<evidence type="ECO:0000256" key="3">
    <source>
        <dbReference type="ARBA" id="ARBA00011946"/>
    </source>
</evidence>
<keyword evidence="6 12" id="KW-0328">Glycosyltransferase</keyword>
<evidence type="ECO:0000256" key="7">
    <source>
        <dbReference type="ARBA" id="ARBA00022679"/>
    </source>
</evidence>
<sequence>MKNIVIALSKGRILKEIILFFKKNNIIIKENIKKTRKLILSTNNKNIKIIIMRSVDIPIYIKYGFIDIGILGKDILKEKKMKKKNYFFKNLNISKCRLSLIVKNKNKYFDNIKNKKILYIATKYINITKKYFFKKNINIKIIKFYGCIELCLLLKISDAIIDIIGSKKTIKINNLLEIDKIIKISSKLIVNKISYKFKKNIINKILKLKI</sequence>
<evidence type="ECO:0000256" key="1">
    <source>
        <dbReference type="ARBA" id="ARBA00000915"/>
    </source>
</evidence>
<dbReference type="GO" id="GO:0005737">
    <property type="term" value="C:cytoplasm"/>
    <property type="evidence" value="ECO:0007669"/>
    <property type="project" value="InterPro"/>
</dbReference>
<evidence type="ECO:0000256" key="5">
    <source>
        <dbReference type="ARBA" id="ARBA00022605"/>
    </source>
</evidence>
<dbReference type="InterPro" id="IPR001348">
    <property type="entry name" value="ATP_PRibTrfase_HisG"/>
</dbReference>
<dbReference type="InterPro" id="IPR013820">
    <property type="entry name" value="ATP_PRibTrfase_cat"/>
</dbReference>
<gene>
    <name evidence="12" type="primary">hisG</name>
    <name evidence="12" type="ordered locus">ZICARI_185</name>
</gene>
<proteinExistence type="predicted"/>